<dbReference type="InterPro" id="IPR036425">
    <property type="entry name" value="MoaB/Mog-like_dom_sf"/>
</dbReference>
<dbReference type="WBParaSite" id="EN70_12365">
    <property type="protein sequence ID" value="EN70_12365"/>
    <property type="gene ID" value="EN70_12365"/>
</dbReference>
<dbReference type="InterPro" id="IPR001453">
    <property type="entry name" value="MoaB/Mog_dom"/>
</dbReference>
<dbReference type="Gene3D" id="3.40.980.10">
    <property type="entry name" value="MoaB/Mog-like domain"/>
    <property type="match status" value="1"/>
</dbReference>
<dbReference type="STRING" id="7209.A0A1I7VCW8"/>
<proteinExistence type="inferred from homology"/>
<reference evidence="3" key="1">
    <citation type="submission" date="2012-04" db="EMBL/GenBank/DDBJ databases">
        <title>The Genome Sequence of Loa loa.</title>
        <authorList>
            <consortium name="The Broad Institute Genome Sequencing Platform"/>
            <consortium name="Broad Institute Genome Sequencing Center for Infectious Disease"/>
            <person name="Nutman T.B."/>
            <person name="Fink D.L."/>
            <person name="Russ C."/>
            <person name="Young S."/>
            <person name="Zeng Q."/>
            <person name="Gargeya S."/>
            <person name="Alvarado L."/>
            <person name="Berlin A."/>
            <person name="Chapman S.B."/>
            <person name="Chen Z."/>
            <person name="Freedman E."/>
            <person name="Gellesch M."/>
            <person name="Goldberg J."/>
            <person name="Griggs A."/>
            <person name="Gujja S."/>
            <person name="Heilman E.R."/>
            <person name="Heiman D."/>
            <person name="Howarth C."/>
            <person name="Mehta T."/>
            <person name="Neiman D."/>
            <person name="Pearson M."/>
            <person name="Roberts A."/>
            <person name="Saif S."/>
            <person name="Shea T."/>
            <person name="Shenoy N."/>
            <person name="Sisk P."/>
            <person name="Stolte C."/>
            <person name="Sykes S."/>
            <person name="White J."/>
            <person name="Yandava C."/>
            <person name="Haas B."/>
            <person name="Henn M.R."/>
            <person name="Nusbaum C."/>
            <person name="Birren B."/>
        </authorList>
    </citation>
    <scope>NUCLEOTIDE SEQUENCE [LARGE SCALE GENOMIC DNA]</scope>
</reference>
<comment type="similarity">
    <text evidence="1">In the N-terminal section; belongs to the MoaB/Mog family.</text>
</comment>
<feature type="domain" description="MoaB/Mog" evidence="2">
    <location>
        <begin position="1"/>
        <end position="125"/>
    </location>
</feature>
<dbReference type="SUPFAM" id="SSF53218">
    <property type="entry name" value="Molybdenum cofactor biosynthesis proteins"/>
    <property type="match status" value="1"/>
</dbReference>
<evidence type="ECO:0000313" key="4">
    <source>
        <dbReference type="WBParaSite" id="EN70_12365"/>
    </source>
</evidence>
<protein>
    <submittedName>
        <fullName evidence="4">MoCF_biosynth domain-containing protein</fullName>
    </submittedName>
</protein>
<dbReference type="PANTHER" id="PTHR13939">
    <property type="entry name" value="NICOTINAMIDE-NUCLEOTIDE AMIDOHYDROLASE PNCC"/>
    <property type="match status" value="1"/>
</dbReference>
<organism evidence="3 4">
    <name type="scientific">Loa loa</name>
    <name type="common">Eye worm</name>
    <name type="synonym">Filaria loa</name>
    <dbReference type="NCBI Taxonomy" id="7209"/>
    <lineage>
        <taxon>Eukaryota</taxon>
        <taxon>Metazoa</taxon>
        <taxon>Ecdysozoa</taxon>
        <taxon>Nematoda</taxon>
        <taxon>Chromadorea</taxon>
        <taxon>Rhabditida</taxon>
        <taxon>Spirurina</taxon>
        <taxon>Spiruromorpha</taxon>
        <taxon>Filarioidea</taxon>
        <taxon>Onchocercidae</taxon>
        <taxon>Loa</taxon>
    </lineage>
</organism>
<dbReference type="AlphaFoldDB" id="A0A1I7VCW8"/>
<dbReference type="SMART" id="SM00852">
    <property type="entry name" value="MoCF_biosynth"/>
    <property type="match status" value="1"/>
</dbReference>
<sequence>MFSVIGDEILKGVTNDVNSNFFCKELYGRGILLKKISIVSDNIDDIACEVKQFSERYDIVFSSGGVGPTHDDRTYRGLALAFNDELKPREEMMELIEHFMRSVNKFIPDGGLQRMYTKKRSVIMG</sequence>
<keyword evidence="3" id="KW-1185">Reference proteome</keyword>
<name>A0A1I7VCW8_LOALO</name>
<dbReference type="Pfam" id="PF00994">
    <property type="entry name" value="MoCF_biosynth"/>
    <property type="match status" value="1"/>
</dbReference>
<dbReference type="PANTHER" id="PTHR13939:SF0">
    <property type="entry name" value="NMN AMIDOHYDROLASE-LIKE PROTEIN YFAY"/>
    <property type="match status" value="1"/>
</dbReference>
<reference evidence="4" key="2">
    <citation type="submission" date="2016-11" db="UniProtKB">
        <authorList>
            <consortium name="WormBaseParasite"/>
        </authorList>
    </citation>
    <scope>IDENTIFICATION</scope>
</reference>
<evidence type="ECO:0000256" key="1">
    <source>
        <dbReference type="ARBA" id="ARBA00007589"/>
    </source>
</evidence>
<dbReference type="Proteomes" id="UP000095285">
    <property type="component" value="Unassembled WGS sequence"/>
</dbReference>
<evidence type="ECO:0000313" key="3">
    <source>
        <dbReference type="Proteomes" id="UP000095285"/>
    </source>
</evidence>
<accession>A0A1I7VCW8</accession>
<evidence type="ECO:0000259" key="2">
    <source>
        <dbReference type="SMART" id="SM00852"/>
    </source>
</evidence>
<dbReference type="InterPro" id="IPR050101">
    <property type="entry name" value="CinA"/>
</dbReference>